<name>A0AAV7K5Q4_9METZ</name>
<evidence type="ECO:0000313" key="1">
    <source>
        <dbReference type="EMBL" id="KAI6656458.1"/>
    </source>
</evidence>
<dbReference type="GO" id="GO:0031023">
    <property type="term" value="P:microtubule organizing center organization"/>
    <property type="evidence" value="ECO:0007669"/>
    <property type="project" value="TreeGrafter"/>
</dbReference>
<dbReference type="EMBL" id="JAKMXF010000144">
    <property type="protein sequence ID" value="KAI6656458.1"/>
    <property type="molecule type" value="Genomic_DNA"/>
</dbReference>
<dbReference type="GO" id="GO:0070652">
    <property type="term" value="C:HAUS complex"/>
    <property type="evidence" value="ECO:0007669"/>
    <property type="project" value="TreeGrafter"/>
</dbReference>
<proteinExistence type="predicted"/>
<dbReference type="Proteomes" id="UP001165289">
    <property type="component" value="Unassembled WGS sequence"/>
</dbReference>
<dbReference type="GO" id="GO:0051011">
    <property type="term" value="F:microtubule minus-end binding"/>
    <property type="evidence" value="ECO:0007669"/>
    <property type="project" value="TreeGrafter"/>
</dbReference>
<protein>
    <submittedName>
        <fullName evidence="1">HAUS augmin-like complex subunit 7</fullName>
    </submittedName>
</protein>
<keyword evidence="2" id="KW-1185">Reference proteome</keyword>
<dbReference type="GO" id="GO:0051225">
    <property type="term" value="P:spindle assembly"/>
    <property type="evidence" value="ECO:0007669"/>
    <property type="project" value="TreeGrafter"/>
</dbReference>
<dbReference type="PANTHER" id="PTHR14352:SF2">
    <property type="entry name" value="HAUS AUGMIN-LIKE COMPLEX SUBUNIT 7"/>
    <property type="match status" value="1"/>
</dbReference>
<gene>
    <name evidence="1" type="ORF">LOD99_1254</name>
</gene>
<sequence length="339" mass="38055">MSNNARRPSLQIRDLMARLVSVGCPFMTGVEESWVNDLVFEVGESRDRIIKWLLEEVLVGGIDKIEYGTHIGGGKQSDNKSQITKLTYICSCLGLCEVSDTDLVSGVHKTPAQLLFMTRLLSMVETLRENKCVEPIVQGRELVAEMSQEELREVTNKGEIDLIPGDIKKYIELDSLTEVEGTDGKQGVKIVSLLTELAHEAGNIETEISKQTKEIEKLGISQEEVKEYKDLIHGNRMECTTKIKSISASMQNLKLLLINFTDFYTIEVEPELIRRKFTPLQTELGLEIVQAHSALRNNLELFEKAKELIKSAKQITLLNESKDQFGKLGELASEIITSL</sequence>
<evidence type="ECO:0000313" key="2">
    <source>
        <dbReference type="Proteomes" id="UP001165289"/>
    </source>
</evidence>
<dbReference type="InterPro" id="IPR029711">
    <property type="entry name" value="Haus7-like"/>
</dbReference>
<dbReference type="AlphaFoldDB" id="A0AAV7K5Q4"/>
<comment type="caution">
    <text evidence="1">The sequence shown here is derived from an EMBL/GenBank/DDBJ whole genome shotgun (WGS) entry which is preliminary data.</text>
</comment>
<reference evidence="1 2" key="1">
    <citation type="journal article" date="2023" name="BMC Biol.">
        <title>The compact genome of the sponge Oopsacas minuta (Hexactinellida) is lacking key metazoan core genes.</title>
        <authorList>
            <person name="Santini S."/>
            <person name="Schenkelaars Q."/>
            <person name="Jourda C."/>
            <person name="Duchesne M."/>
            <person name="Belahbib H."/>
            <person name="Rocher C."/>
            <person name="Selva M."/>
            <person name="Riesgo A."/>
            <person name="Vervoort M."/>
            <person name="Leys S.P."/>
            <person name="Kodjabachian L."/>
            <person name="Le Bivic A."/>
            <person name="Borchiellini C."/>
            <person name="Claverie J.M."/>
            <person name="Renard E."/>
        </authorList>
    </citation>
    <scope>NUCLEOTIDE SEQUENCE [LARGE SCALE GENOMIC DNA]</scope>
    <source>
        <strain evidence="1">SPO-2</strain>
    </source>
</reference>
<dbReference type="PANTHER" id="PTHR14352">
    <property type="entry name" value="HAUS AUGMIN-LIKE COMPLEX SUBUNIT 7"/>
    <property type="match status" value="1"/>
</dbReference>
<organism evidence="1 2">
    <name type="scientific">Oopsacas minuta</name>
    <dbReference type="NCBI Taxonomy" id="111878"/>
    <lineage>
        <taxon>Eukaryota</taxon>
        <taxon>Metazoa</taxon>
        <taxon>Porifera</taxon>
        <taxon>Hexactinellida</taxon>
        <taxon>Hexasterophora</taxon>
        <taxon>Lyssacinosida</taxon>
        <taxon>Leucopsacidae</taxon>
        <taxon>Oopsacas</taxon>
    </lineage>
</organism>
<accession>A0AAV7K5Q4</accession>